<dbReference type="VEuPathDB" id="FungiDB:CCM_02735"/>
<reference evidence="1 2" key="1">
    <citation type="journal article" date="2011" name="Genome Biol.">
        <title>Genome sequence of the insect pathogenic fungus Cordyceps militaris, a valued traditional Chinese medicine.</title>
        <authorList>
            <person name="Zheng P."/>
            <person name="Xia Y."/>
            <person name="Xiao G."/>
            <person name="Xiong C."/>
            <person name="Hu X."/>
            <person name="Zhang S."/>
            <person name="Zheng H."/>
            <person name="Huang Y."/>
            <person name="Zhou Y."/>
            <person name="Wang S."/>
            <person name="Zhao G.P."/>
            <person name="Liu X."/>
            <person name="St Leger R.J."/>
            <person name="Wang C."/>
        </authorList>
    </citation>
    <scope>NUCLEOTIDE SEQUENCE [LARGE SCALE GENOMIC DNA]</scope>
    <source>
        <strain evidence="1 2">CM01</strain>
    </source>
</reference>
<accession>G3JBF7</accession>
<dbReference type="AlphaFoldDB" id="G3JBF7"/>
<dbReference type="EMBL" id="JH126400">
    <property type="protein sequence ID" value="EGX94464.1"/>
    <property type="molecule type" value="Genomic_DNA"/>
</dbReference>
<dbReference type="HOGENOM" id="CLU_1372147_0_0_1"/>
<name>G3JBF7_CORMM</name>
<proteinExistence type="predicted"/>
<keyword evidence="2" id="KW-1185">Reference proteome</keyword>
<dbReference type="KEGG" id="cmt:CCM_02735"/>
<protein>
    <submittedName>
        <fullName evidence="1">Uncharacterized protein</fullName>
    </submittedName>
</protein>
<dbReference type="Proteomes" id="UP000001610">
    <property type="component" value="Unassembled WGS sequence"/>
</dbReference>
<gene>
    <name evidence="1" type="ORF">CCM_02735</name>
</gene>
<evidence type="ECO:0000313" key="1">
    <source>
        <dbReference type="EMBL" id="EGX94464.1"/>
    </source>
</evidence>
<organism evidence="1 2">
    <name type="scientific">Cordyceps militaris (strain CM01)</name>
    <name type="common">Caterpillar fungus</name>
    <dbReference type="NCBI Taxonomy" id="983644"/>
    <lineage>
        <taxon>Eukaryota</taxon>
        <taxon>Fungi</taxon>
        <taxon>Dikarya</taxon>
        <taxon>Ascomycota</taxon>
        <taxon>Pezizomycotina</taxon>
        <taxon>Sordariomycetes</taxon>
        <taxon>Hypocreomycetidae</taxon>
        <taxon>Hypocreales</taxon>
        <taxon>Cordycipitaceae</taxon>
        <taxon>Cordyceps</taxon>
    </lineage>
</organism>
<dbReference type="GeneID" id="18164762"/>
<sequence>MGGATGALRLRVGACANRRRRQTGLWPNNAGANPELHARDKLFNLMPPSRKKRPVASVPVGNKGRGAALVPRLGEKNRQAAMYLKKTVTIDTRVWTKTDGTAIPERNPSLLPALAKSLLLHRHPPENSGSAELRPDSGVLSPPGEKAAHLLHVAPPGFHIRAVGGVGGCFAMLGDVTTYIHRCARCCLCKPGASSDMRI</sequence>
<evidence type="ECO:0000313" key="2">
    <source>
        <dbReference type="Proteomes" id="UP000001610"/>
    </source>
</evidence>
<dbReference type="InParanoid" id="G3JBF7"/>
<dbReference type="RefSeq" id="XP_006667950.1">
    <property type="nucleotide sequence ID" value="XM_006667887.1"/>
</dbReference>